<dbReference type="Pfam" id="PF00245">
    <property type="entry name" value="Alk_phosphatase"/>
    <property type="match status" value="1"/>
</dbReference>
<dbReference type="InterPro" id="IPR018299">
    <property type="entry name" value="Alkaline_phosphatase_AS"/>
</dbReference>
<reference evidence="14 15" key="1">
    <citation type="submission" date="2023-04" db="EMBL/GenBank/DDBJ databases">
        <title>Genome of Basidiobolus ranarum AG-B5.</title>
        <authorList>
            <person name="Stajich J.E."/>
            <person name="Carter-House D."/>
            <person name="Gryganskyi A."/>
        </authorList>
    </citation>
    <scope>NUCLEOTIDE SEQUENCE [LARGE SCALE GENOMIC DNA]</scope>
    <source>
        <strain evidence="14 15">AG-B5</strain>
    </source>
</reference>
<keyword evidence="15" id="KW-1185">Reference proteome</keyword>
<dbReference type="SUPFAM" id="SSF53649">
    <property type="entry name" value="Alkaline phosphatase-like"/>
    <property type="match status" value="1"/>
</dbReference>
<dbReference type="PRINTS" id="PR00113">
    <property type="entry name" value="ALKPHPHTASE"/>
</dbReference>
<dbReference type="Gene3D" id="1.10.60.40">
    <property type="match status" value="1"/>
</dbReference>
<evidence type="ECO:0000256" key="3">
    <source>
        <dbReference type="ARBA" id="ARBA00005984"/>
    </source>
</evidence>
<evidence type="ECO:0000256" key="1">
    <source>
        <dbReference type="ARBA" id="ARBA00001946"/>
    </source>
</evidence>
<dbReference type="SMART" id="SM00098">
    <property type="entry name" value="alkPPc"/>
    <property type="match status" value="1"/>
</dbReference>
<feature type="transmembrane region" description="Helical" evidence="13">
    <location>
        <begin position="36"/>
        <end position="55"/>
    </location>
</feature>
<comment type="caution">
    <text evidence="14">The sequence shown here is derived from an EMBL/GenBank/DDBJ whole genome shotgun (WGS) entry which is preliminary data.</text>
</comment>
<feature type="region of interest" description="Disordered" evidence="12">
    <location>
        <begin position="1"/>
        <end position="27"/>
    </location>
</feature>
<keyword evidence="7 11" id="KW-0378">Hydrolase</keyword>
<evidence type="ECO:0000256" key="11">
    <source>
        <dbReference type="RuleBase" id="RU003947"/>
    </source>
</evidence>
<keyword evidence="13" id="KW-1133">Transmembrane helix</keyword>
<dbReference type="InterPro" id="IPR001952">
    <property type="entry name" value="Alkaline_phosphatase"/>
</dbReference>
<name>A0ABR2WPS0_9FUNG</name>
<dbReference type="PANTHER" id="PTHR11596:SF5">
    <property type="entry name" value="ALKALINE PHOSPHATASE"/>
    <property type="match status" value="1"/>
</dbReference>
<comment type="cofactor">
    <cofactor evidence="1">
        <name>Mg(2+)</name>
        <dbReference type="ChEBI" id="CHEBI:18420"/>
    </cofactor>
</comment>
<comment type="catalytic activity">
    <reaction evidence="11">
        <text>a phosphate monoester + H2O = an alcohol + phosphate</text>
        <dbReference type="Rhea" id="RHEA:15017"/>
        <dbReference type="ChEBI" id="CHEBI:15377"/>
        <dbReference type="ChEBI" id="CHEBI:30879"/>
        <dbReference type="ChEBI" id="CHEBI:43474"/>
        <dbReference type="ChEBI" id="CHEBI:67140"/>
        <dbReference type="EC" id="3.1.3.1"/>
    </reaction>
</comment>
<dbReference type="EMBL" id="JASJQH010000626">
    <property type="protein sequence ID" value="KAK9763495.1"/>
    <property type="molecule type" value="Genomic_DNA"/>
</dbReference>
<evidence type="ECO:0000256" key="13">
    <source>
        <dbReference type="SAM" id="Phobius"/>
    </source>
</evidence>
<evidence type="ECO:0000256" key="7">
    <source>
        <dbReference type="ARBA" id="ARBA00022801"/>
    </source>
</evidence>
<evidence type="ECO:0000313" key="14">
    <source>
        <dbReference type="EMBL" id="KAK9763495.1"/>
    </source>
</evidence>
<comment type="cofactor">
    <cofactor evidence="2">
        <name>Zn(2+)</name>
        <dbReference type="ChEBI" id="CHEBI:29105"/>
    </cofactor>
</comment>
<sequence length="536" mass="59614">MAKGTVIYTTVPNSSSEEEREELLENRGRPMRRNPLLYLMLAVASSILIGSSVFLHSHFKVKPKRNVIMMISDGFGPASETYSRLYYQWANNLPVGYQTPLDSILVGASRTRSNSSMITDSAAGATAISCALKTFNNAVGVDALEEPCGTLLEAAKQNGMLTGLVVTSRITHATPASFSSHVVHRNLEYLIAEHQIGNYVLGPSVDLMFGGGRCFFLPNITAGSCRPDAKDLVNEAQHRGFKYIESRKQFDDLKENPSLPLMGLFALDHMAYDIDRDPKTQPSLSEMTQKALNVLKKATEKNEKGFFMMVEGSRIDMGAHNNDPIGHLHDILAYQDTIATVKKFVDANPDTVMISVSDHETGGFTVGRQVTTTYPEYIWYPEVIAKCKSSTSALGKLIADYKGEGKEEFIINILKEKLSIVDPTKEDIEYLVAENSPYDYAYRLSNMVSIRAQLGWTTHGHTGVDVNLYAYGSHSQELAGNRENTEIGEFIQNFLNLDLDSITANLQKTPPQIRADMQMMKKLDERPLDIHEDYIL</sequence>
<dbReference type="PANTHER" id="PTHR11596">
    <property type="entry name" value="ALKALINE PHOSPHATASE"/>
    <property type="match status" value="1"/>
</dbReference>
<organism evidence="14 15">
    <name type="scientific">Basidiobolus ranarum</name>
    <dbReference type="NCBI Taxonomy" id="34480"/>
    <lineage>
        <taxon>Eukaryota</taxon>
        <taxon>Fungi</taxon>
        <taxon>Fungi incertae sedis</taxon>
        <taxon>Zoopagomycota</taxon>
        <taxon>Entomophthoromycotina</taxon>
        <taxon>Basidiobolomycetes</taxon>
        <taxon>Basidiobolales</taxon>
        <taxon>Basidiobolaceae</taxon>
        <taxon>Basidiobolus</taxon>
    </lineage>
</organism>
<evidence type="ECO:0000313" key="15">
    <source>
        <dbReference type="Proteomes" id="UP001479436"/>
    </source>
</evidence>
<dbReference type="CDD" id="cd16012">
    <property type="entry name" value="ALP"/>
    <property type="match status" value="1"/>
</dbReference>
<keyword evidence="9 11" id="KW-0460">Magnesium</keyword>
<dbReference type="Gene3D" id="3.40.720.10">
    <property type="entry name" value="Alkaline Phosphatase, subunit A"/>
    <property type="match status" value="1"/>
</dbReference>
<keyword evidence="6" id="KW-0479">Metal-binding</keyword>
<dbReference type="GO" id="GO:0004035">
    <property type="term" value="F:alkaline phosphatase activity"/>
    <property type="evidence" value="ECO:0007669"/>
    <property type="project" value="UniProtKB-EC"/>
</dbReference>
<evidence type="ECO:0000256" key="10">
    <source>
        <dbReference type="RuleBase" id="RU003946"/>
    </source>
</evidence>
<evidence type="ECO:0000256" key="4">
    <source>
        <dbReference type="ARBA" id="ARBA00012647"/>
    </source>
</evidence>
<proteinExistence type="inferred from homology"/>
<dbReference type="Proteomes" id="UP001479436">
    <property type="component" value="Unassembled WGS sequence"/>
</dbReference>
<dbReference type="EC" id="3.1.3.1" evidence="4 11"/>
<dbReference type="InterPro" id="IPR017850">
    <property type="entry name" value="Alkaline_phosphatase_core_sf"/>
</dbReference>
<accession>A0ABR2WPS0</accession>
<comment type="similarity">
    <text evidence="3 10">Belongs to the alkaline phosphatase family.</text>
</comment>
<evidence type="ECO:0000256" key="12">
    <source>
        <dbReference type="SAM" id="MobiDB-lite"/>
    </source>
</evidence>
<evidence type="ECO:0000256" key="9">
    <source>
        <dbReference type="ARBA" id="ARBA00022842"/>
    </source>
</evidence>
<keyword evidence="5" id="KW-0597">Phosphoprotein</keyword>
<evidence type="ECO:0000256" key="8">
    <source>
        <dbReference type="ARBA" id="ARBA00022833"/>
    </source>
</evidence>
<keyword evidence="13" id="KW-0472">Membrane</keyword>
<protein>
    <recommendedName>
        <fullName evidence="4 11">Alkaline phosphatase</fullName>
        <ecNumber evidence="4 11">3.1.3.1</ecNumber>
    </recommendedName>
</protein>
<keyword evidence="13" id="KW-0812">Transmembrane</keyword>
<keyword evidence="8 11" id="KW-0862">Zinc</keyword>
<evidence type="ECO:0000256" key="5">
    <source>
        <dbReference type="ARBA" id="ARBA00022553"/>
    </source>
</evidence>
<evidence type="ECO:0000256" key="6">
    <source>
        <dbReference type="ARBA" id="ARBA00022723"/>
    </source>
</evidence>
<evidence type="ECO:0000256" key="2">
    <source>
        <dbReference type="ARBA" id="ARBA00001947"/>
    </source>
</evidence>
<dbReference type="PROSITE" id="PS00123">
    <property type="entry name" value="ALKALINE_PHOSPHATASE"/>
    <property type="match status" value="1"/>
</dbReference>
<gene>
    <name evidence="14" type="primary">PHO8_2</name>
    <name evidence="14" type="ORF">K7432_009774</name>
</gene>